<keyword evidence="7" id="KW-1133">Transmembrane helix</keyword>
<evidence type="ECO:0000256" key="6">
    <source>
        <dbReference type="ARBA" id="ARBA00022968"/>
    </source>
</evidence>
<evidence type="ECO:0000313" key="12">
    <source>
        <dbReference type="Proteomes" id="UP000298663"/>
    </source>
</evidence>
<evidence type="ECO:0000256" key="8">
    <source>
        <dbReference type="ARBA" id="ARBA00023034"/>
    </source>
</evidence>
<proteinExistence type="inferred from homology"/>
<evidence type="ECO:0000256" key="10">
    <source>
        <dbReference type="RuleBase" id="RU363063"/>
    </source>
</evidence>
<evidence type="ECO:0000256" key="9">
    <source>
        <dbReference type="ARBA" id="ARBA00023136"/>
    </source>
</evidence>
<evidence type="ECO:0000313" key="11">
    <source>
        <dbReference type="EMBL" id="TKR65303.1"/>
    </source>
</evidence>
<evidence type="ECO:0000256" key="3">
    <source>
        <dbReference type="ARBA" id="ARBA00022676"/>
    </source>
</evidence>
<comment type="similarity">
    <text evidence="2 10">Belongs to the glycosyltransferase 31 family.</text>
</comment>
<keyword evidence="8 10" id="KW-0333">Golgi apparatus</keyword>
<dbReference type="STRING" id="34508.A0A4U5M9I6"/>
<keyword evidence="5" id="KW-0812">Transmembrane</keyword>
<evidence type="ECO:0000256" key="2">
    <source>
        <dbReference type="ARBA" id="ARBA00008661"/>
    </source>
</evidence>
<reference evidence="11 12" key="1">
    <citation type="journal article" date="2015" name="Genome Biol.">
        <title>Comparative genomics of Steinernema reveals deeply conserved gene regulatory networks.</title>
        <authorList>
            <person name="Dillman A.R."/>
            <person name="Macchietto M."/>
            <person name="Porter C.F."/>
            <person name="Rogers A."/>
            <person name="Williams B."/>
            <person name="Antoshechkin I."/>
            <person name="Lee M.M."/>
            <person name="Goodwin Z."/>
            <person name="Lu X."/>
            <person name="Lewis E.E."/>
            <person name="Goodrich-Blair H."/>
            <person name="Stock S.P."/>
            <person name="Adams B.J."/>
            <person name="Sternberg P.W."/>
            <person name="Mortazavi A."/>
        </authorList>
    </citation>
    <scope>NUCLEOTIDE SEQUENCE [LARGE SCALE GENOMIC DNA]</scope>
    <source>
        <strain evidence="11 12">ALL</strain>
    </source>
</reference>
<dbReference type="GO" id="GO:0006493">
    <property type="term" value="P:protein O-linked glycosylation"/>
    <property type="evidence" value="ECO:0007669"/>
    <property type="project" value="TreeGrafter"/>
</dbReference>
<dbReference type="Pfam" id="PF01762">
    <property type="entry name" value="Galactosyl_T"/>
    <property type="match status" value="1"/>
</dbReference>
<keyword evidence="4" id="KW-0808">Transferase</keyword>
<accession>A0A4U5M9I6</accession>
<dbReference type="PANTHER" id="PTHR11214">
    <property type="entry name" value="BETA-1,3-N-ACETYLGLUCOSAMINYLTRANSFERASE"/>
    <property type="match status" value="1"/>
</dbReference>
<dbReference type="EC" id="2.4.1.-" evidence="10"/>
<keyword evidence="6" id="KW-0735">Signal-anchor</keyword>
<dbReference type="GO" id="GO:0016758">
    <property type="term" value="F:hexosyltransferase activity"/>
    <property type="evidence" value="ECO:0007669"/>
    <property type="project" value="InterPro"/>
</dbReference>
<dbReference type="GO" id="GO:0000139">
    <property type="term" value="C:Golgi membrane"/>
    <property type="evidence" value="ECO:0007669"/>
    <property type="project" value="UniProtKB-SubCell"/>
</dbReference>
<dbReference type="Gene3D" id="3.90.550.50">
    <property type="match status" value="1"/>
</dbReference>
<dbReference type="AlphaFoldDB" id="A0A4U5M9I6"/>
<dbReference type="Proteomes" id="UP000298663">
    <property type="component" value="Unassembled WGS sequence"/>
</dbReference>
<evidence type="ECO:0000256" key="4">
    <source>
        <dbReference type="ARBA" id="ARBA00022679"/>
    </source>
</evidence>
<dbReference type="EMBL" id="AZBU02000009">
    <property type="protein sequence ID" value="TKR65303.1"/>
    <property type="molecule type" value="Genomic_DNA"/>
</dbReference>
<keyword evidence="9" id="KW-0472">Membrane</keyword>
<dbReference type="InterPro" id="IPR002659">
    <property type="entry name" value="Glyco_trans_31"/>
</dbReference>
<evidence type="ECO:0000256" key="1">
    <source>
        <dbReference type="ARBA" id="ARBA00004323"/>
    </source>
</evidence>
<gene>
    <name evidence="11" type="ORF">L596_025723</name>
</gene>
<comment type="subcellular location">
    <subcellularLocation>
        <location evidence="1 10">Golgi apparatus membrane</location>
        <topology evidence="1 10">Single-pass type II membrane protein</topology>
    </subcellularLocation>
</comment>
<name>A0A4U5M9I6_STECR</name>
<evidence type="ECO:0000256" key="7">
    <source>
        <dbReference type="ARBA" id="ARBA00022989"/>
    </source>
</evidence>
<keyword evidence="3 10" id="KW-0328">Glycosyltransferase</keyword>
<evidence type="ECO:0000256" key="5">
    <source>
        <dbReference type="ARBA" id="ARBA00022692"/>
    </source>
</evidence>
<reference evidence="11 12" key="2">
    <citation type="journal article" date="2019" name="G3 (Bethesda)">
        <title>Hybrid Assembly of the Genome of the Entomopathogenic Nematode Steinernema carpocapsae Identifies the X-Chromosome.</title>
        <authorList>
            <person name="Serra L."/>
            <person name="Macchietto M."/>
            <person name="Macias-Munoz A."/>
            <person name="McGill C.J."/>
            <person name="Rodriguez I.M."/>
            <person name="Rodriguez B."/>
            <person name="Murad R."/>
            <person name="Mortazavi A."/>
        </authorList>
    </citation>
    <scope>NUCLEOTIDE SEQUENCE [LARGE SCALE GENOMIC DNA]</scope>
    <source>
        <strain evidence="11 12">ALL</strain>
    </source>
</reference>
<dbReference type="OrthoDB" id="5512589at2759"/>
<organism evidence="11 12">
    <name type="scientific">Steinernema carpocapsae</name>
    <name type="common">Entomopathogenic nematode</name>
    <dbReference type="NCBI Taxonomy" id="34508"/>
    <lineage>
        <taxon>Eukaryota</taxon>
        <taxon>Metazoa</taxon>
        <taxon>Ecdysozoa</taxon>
        <taxon>Nematoda</taxon>
        <taxon>Chromadorea</taxon>
        <taxon>Rhabditida</taxon>
        <taxon>Tylenchina</taxon>
        <taxon>Panagrolaimomorpha</taxon>
        <taxon>Strongyloidoidea</taxon>
        <taxon>Steinernematidae</taxon>
        <taxon>Steinernema</taxon>
    </lineage>
</organism>
<sequence length="226" mass="25997">MPEAYYSLSLKTYAIFRYHSEFCSQARCILKADSDVVVNVAGVEQLCKAQNATPHVTGTCHNYRTNVARSSDSKFYLPKFIFAVDKYPAYCWGAAYMYSGQNISDLILSATSKSPFLKSENFRRLPEDVTFTGLVRILANVSLEFNSGFAINRGGFHYWCLEKSSPVPLTAHFRIAKNPVKNWDRMKKELNGSTSFWSYDRWRKCRFQGTGYFHLAQDEYDMEEKP</sequence>
<keyword evidence="12" id="KW-1185">Reference proteome</keyword>
<dbReference type="PANTHER" id="PTHR11214:SF319">
    <property type="entry name" value="HEXOSYLTRANSFERASE"/>
    <property type="match status" value="1"/>
</dbReference>
<protein>
    <recommendedName>
        <fullName evidence="10">Hexosyltransferase</fullName>
        <ecNumber evidence="10">2.4.1.-</ecNumber>
    </recommendedName>
</protein>
<comment type="caution">
    <text evidence="11">The sequence shown here is derived from an EMBL/GenBank/DDBJ whole genome shotgun (WGS) entry which is preliminary data.</text>
</comment>